<dbReference type="InterPro" id="IPR050275">
    <property type="entry name" value="PGM_Phosphatase"/>
</dbReference>
<dbReference type="SUPFAM" id="SSF53254">
    <property type="entry name" value="Phosphoglycerate mutase-like"/>
    <property type="match status" value="1"/>
</dbReference>
<evidence type="ECO:0000313" key="3">
    <source>
        <dbReference type="EMBL" id="KAB2335522.1"/>
    </source>
</evidence>
<dbReference type="AlphaFoldDB" id="A0A7V7V172"/>
<feature type="active site" description="Proton donor/acceptor" evidence="1">
    <location>
        <position position="82"/>
    </location>
</feature>
<organism evidence="3 4">
    <name type="scientific">Bacillus mesophilum</name>
    <dbReference type="NCBI Taxonomy" id="1071718"/>
    <lineage>
        <taxon>Bacteria</taxon>
        <taxon>Bacillati</taxon>
        <taxon>Bacillota</taxon>
        <taxon>Bacilli</taxon>
        <taxon>Bacillales</taxon>
        <taxon>Bacillaceae</taxon>
        <taxon>Bacillus</taxon>
    </lineage>
</organism>
<gene>
    <name evidence="3" type="ORF">F7732_02810</name>
</gene>
<proteinExistence type="predicted"/>
<dbReference type="Proteomes" id="UP000441354">
    <property type="component" value="Unassembled WGS sequence"/>
</dbReference>
<dbReference type="CDD" id="cd07067">
    <property type="entry name" value="HP_PGM_like"/>
    <property type="match status" value="1"/>
</dbReference>
<keyword evidence="4" id="KW-1185">Reference proteome</keyword>
<name>A0A7V7V172_9BACI</name>
<dbReference type="GO" id="GO:0005737">
    <property type="term" value="C:cytoplasm"/>
    <property type="evidence" value="ECO:0007669"/>
    <property type="project" value="TreeGrafter"/>
</dbReference>
<reference evidence="3 4" key="1">
    <citation type="journal article" date="2014" name="Arch. Microbiol.">
        <title>Bacillus mesophilum sp. nov., strain IITR-54T, a novel 4-chlorobiphenyl dechlorinating bacterium.</title>
        <authorList>
            <person name="Manickam N."/>
            <person name="Singh N.K."/>
            <person name="Bajaj A."/>
            <person name="Kumar R.M."/>
            <person name="Kaur G."/>
            <person name="Kaur N."/>
            <person name="Bala M."/>
            <person name="Kumar A."/>
            <person name="Mayilraj S."/>
        </authorList>
    </citation>
    <scope>NUCLEOTIDE SEQUENCE [LARGE SCALE GENOMIC DNA]</scope>
    <source>
        <strain evidence="3 4">IITR-54</strain>
    </source>
</reference>
<dbReference type="GO" id="GO:0016791">
    <property type="term" value="F:phosphatase activity"/>
    <property type="evidence" value="ECO:0007669"/>
    <property type="project" value="TreeGrafter"/>
</dbReference>
<dbReference type="Gene3D" id="3.40.50.1240">
    <property type="entry name" value="Phosphoglycerate mutase-like"/>
    <property type="match status" value="1"/>
</dbReference>
<dbReference type="PROSITE" id="PS00175">
    <property type="entry name" value="PG_MUTASE"/>
    <property type="match status" value="1"/>
</dbReference>
<dbReference type="InterPro" id="IPR013078">
    <property type="entry name" value="His_Pase_superF_clade-1"/>
</dbReference>
<dbReference type="OrthoDB" id="9782128at2"/>
<feature type="active site" description="Tele-phosphohistidine intermediate" evidence="1">
    <location>
        <position position="9"/>
    </location>
</feature>
<dbReference type="InterPro" id="IPR001345">
    <property type="entry name" value="PG/BPGM_mutase_AS"/>
</dbReference>
<accession>A0A7V7V172</accession>
<evidence type="ECO:0000313" key="4">
    <source>
        <dbReference type="Proteomes" id="UP000441354"/>
    </source>
</evidence>
<dbReference type="PANTHER" id="PTHR48100:SF59">
    <property type="entry name" value="ADENOSYLCOBALAMIN_ALPHA-RIBAZOLE PHOSPHATASE"/>
    <property type="match status" value="1"/>
</dbReference>
<evidence type="ECO:0000256" key="1">
    <source>
        <dbReference type="PIRSR" id="PIRSR613078-1"/>
    </source>
</evidence>
<dbReference type="EMBL" id="WBOT01000001">
    <property type="protein sequence ID" value="KAB2335522.1"/>
    <property type="molecule type" value="Genomic_DNA"/>
</dbReference>
<dbReference type="RefSeq" id="WP_151572147.1">
    <property type="nucleotide sequence ID" value="NZ_WBOT01000001.1"/>
</dbReference>
<sequence length="195" mass="22385">MTVLCIVRHGQTDWNAEGKLQGSTDIPLNMNGVKQAELCAAYLKQDKWDIILTSPLSRAKKTAEIIQNQVGVPLKVMEDFTERHFGKAEGMTPEKRQRHFPDKNYTDMETVEELTTRLQEGLTRISREYPNQKVLLVAHGAVIHAILAANALDAELFNQIRLENACLNNMTFKEDKWSINDYNVIHHLQEREEKQ</sequence>
<comment type="caution">
    <text evidence="3">The sequence shown here is derived from an EMBL/GenBank/DDBJ whole genome shotgun (WGS) entry which is preliminary data.</text>
</comment>
<feature type="binding site" evidence="2">
    <location>
        <position position="58"/>
    </location>
    <ligand>
        <name>substrate</name>
    </ligand>
</feature>
<dbReference type="SMART" id="SM00855">
    <property type="entry name" value="PGAM"/>
    <property type="match status" value="1"/>
</dbReference>
<dbReference type="PANTHER" id="PTHR48100">
    <property type="entry name" value="BROAD-SPECIFICITY PHOSPHATASE YOR283W-RELATED"/>
    <property type="match status" value="1"/>
</dbReference>
<dbReference type="InterPro" id="IPR029033">
    <property type="entry name" value="His_PPase_superfam"/>
</dbReference>
<protein>
    <submittedName>
        <fullName evidence="3">Histidine phosphatase family protein</fullName>
    </submittedName>
</protein>
<dbReference type="Pfam" id="PF00300">
    <property type="entry name" value="His_Phos_1"/>
    <property type="match status" value="1"/>
</dbReference>
<evidence type="ECO:0000256" key="2">
    <source>
        <dbReference type="PIRSR" id="PIRSR613078-2"/>
    </source>
</evidence>
<feature type="binding site" evidence="2">
    <location>
        <begin position="8"/>
        <end position="15"/>
    </location>
    <ligand>
        <name>substrate</name>
    </ligand>
</feature>